<organism evidence="2 3">
    <name type="scientific">Roridomyces roridus</name>
    <dbReference type="NCBI Taxonomy" id="1738132"/>
    <lineage>
        <taxon>Eukaryota</taxon>
        <taxon>Fungi</taxon>
        <taxon>Dikarya</taxon>
        <taxon>Basidiomycota</taxon>
        <taxon>Agaricomycotina</taxon>
        <taxon>Agaricomycetes</taxon>
        <taxon>Agaricomycetidae</taxon>
        <taxon>Agaricales</taxon>
        <taxon>Marasmiineae</taxon>
        <taxon>Mycenaceae</taxon>
        <taxon>Roridomyces</taxon>
    </lineage>
</organism>
<name>A0AAD7C3L8_9AGAR</name>
<evidence type="ECO:0000256" key="1">
    <source>
        <dbReference type="SAM" id="MobiDB-lite"/>
    </source>
</evidence>
<feature type="compositionally biased region" description="Pro residues" evidence="1">
    <location>
        <begin position="64"/>
        <end position="76"/>
    </location>
</feature>
<sequence length="585" mass="64207">MDLSQPPDEPFSELVALASQNTGPAINAEQPHGELKPASGSRDVACAVAVGGDKSRVEGELLPKAPPRAPTHPRPPLRAGRVTYEGDDNDVERWNREQLWLILLRSRPEAGRGIFQRDRSGEHRVPAKCKILGDMRPISLRVFDCSYLLWPVGQKVQSSVPVLLKDVQLDPLTFSSSPLPVPVRVTPVVLSASTRKEKMKGKNSKRVHDRKKRQAAARKAEDGPTIPTPSPRILKKATASSAVNVDFSATEFRASKPRCTGAHRLLQHPLLEHARDTEFLKVHMRFVDWQGEKTHVLVDRMGYIIGVLVVPPLTGEKWKTVHEKAAAKLREARERMTFPTGAYEHCRSFEDDEGFPTHTTGYAFGGGMGSVGNAKSSSARNAKVMEEVRPDPSVHVSLSHSALLSDLLCLPPKQARAPPPAPQPPPSLPRSPFAALTFNLGPFSVSPPHVVPDSGAFLSPSFAVSDGGKPSLTRKSTTLPILRREGRCHPKLRNLGGDGREALIYCYIHIRYTYYLCRCWSGEGRVVEAHLLVLGDDVACCALDSRLVVAKTCRGWVDPGKLDGVSARDTSLCTGEREKEREECN</sequence>
<dbReference type="AlphaFoldDB" id="A0AAD7C3L8"/>
<evidence type="ECO:0000313" key="2">
    <source>
        <dbReference type="EMBL" id="KAJ7638288.1"/>
    </source>
</evidence>
<proteinExistence type="predicted"/>
<gene>
    <name evidence="2" type="ORF">FB45DRAFT_863420</name>
</gene>
<dbReference type="Proteomes" id="UP001221142">
    <property type="component" value="Unassembled WGS sequence"/>
</dbReference>
<feature type="compositionally biased region" description="Basic residues" evidence="1">
    <location>
        <begin position="197"/>
        <end position="216"/>
    </location>
</feature>
<protein>
    <submittedName>
        <fullName evidence="2">Uncharacterized protein</fullName>
    </submittedName>
</protein>
<evidence type="ECO:0000313" key="3">
    <source>
        <dbReference type="Proteomes" id="UP001221142"/>
    </source>
</evidence>
<dbReference type="EMBL" id="JARKIF010000005">
    <property type="protein sequence ID" value="KAJ7638288.1"/>
    <property type="molecule type" value="Genomic_DNA"/>
</dbReference>
<keyword evidence="3" id="KW-1185">Reference proteome</keyword>
<accession>A0AAD7C3L8</accession>
<reference evidence="2" key="1">
    <citation type="submission" date="2023-03" db="EMBL/GenBank/DDBJ databases">
        <title>Massive genome expansion in bonnet fungi (Mycena s.s.) driven by repeated elements and novel gene families across ecological guilds.</title>
        <authorList>
            <consortium name="Lawrence Berkeley National Laboratory"/>
            <person name="Harder C.B."/>
            <person name="Miyauchi S."/>
            <person name="Viragh M."/>
            <person name="Kuo A."/>
            <person name="Thoen E."/>
            <person name="Andreopoulos B."/>
            <person name="Lu D."/>
            <person name="Skrede I."/>
            <person name="Drula E."/>
            <person name="Henrissat B."/>
            <person name="Morin E."/>
            <person name="Kohler A."/>
            <person name="Barry K."/>
            <person name="LaButti K."/>
            <person name="Morin E."/>
            <person name="Salamov A."/>
            <person name="Lipzen A."/>
            <person name="Mereny Z."/>
            <person name="Hegedus B."/>
            <person name="Baldrian P."/>
            <person name="Stursova M."/>
            <person name="Weitz H."/>
            <person name="Taylor A."/>
            <person name="Grigoriev I.V."/>
            <person name="Nagy L.G."/>
            <person name="Martin F."/>
            <person name="Kauserud H."/>
        </authorList>
    </citation>
    <scope>NUCLEOTIDE SEQUENCE</scope>
    <source>
        <strain evidence="2">9284</strain>
    </source>
</reference>
<feature type="region of interest" description="Disordered" evidence="1">
    <location>
        <begin position="57"/>
        <end position="84"/>
    </location>
</feature>
<comment type="caution">
    <text evidence="2">The sequence shown here is derived from an EMBL/GenBank/DDBJ whole genome shotgun (WGS) entry which is preliminary data.</text>
</comment>
<feature type="region of interest" description="Disordered" evidence="1">
    <location>
        <begin position="192"/>
        <end position="232"/>
    </location>
</feature>
<feature type="region of interest" description="Disordered" evidence="1">
    <location>
        <begin position="18"/>
        <end position="41"/>
    </location>
</feature>